<evidence type="ECO:0000313" key="1">
    <source>
        <dbReference type="EMBL" id="KAJ7784307.1"/>
    </source>
</evidence>
<protein>
    <submittedName>
        <fullName evidence="1">Uncharacterized protein</fullName>
    </submittedName>
</protein>
<gene>
    <name evidence="1" type="ORF">B0H16DRAFT_1709029</name>
</gene>
<reference evidence="1" key="1">
    <citation type="submission" date="2023-03" db="EMBL/GenBank/DDBJ databases">
        <title>Massive genome expansion in bonnet fungi (Mycena s.s.) driven by repeated elements and novel gene families across ecological guilds.</title>
        <authorList>
            <consortium name="Lawrence Berkeley National Laboratory"/>
            <person name="Harder C.B."/>
            <person name="Miyauchi S."/>
            <person name="Viragh M."/>
            <person name="Kuo A."/>
            <person name="Thoen E."/>
            <person name="Andreopoulos B."/>
            <person name="Lu D."/>
            <person name="Skrede I."/>
            <person name="Drula E."/>
            <person name="Henrissat B."/>
            <person name="Morin E."/>
            <person name="Kohler A."/>
            <person name="Barry K."/>
            <person name="LaButti K."/>
            <person name="Morin E."/>
            <person name="Salamov A."/>
            <person name="Lipzen A."/>
            <person name="Mereny Z."/>
            <person name="Hegedus B."/>
            <person name="Baldrian P."/>
            <person name="Stursova M."/>
            <person name="Weitz H."/>
            <person name="Taylor A."/>
            <person name="Grigoriev I.V."/>
            <person name="Nagy L.G."/>
            <person name="Martin F."/>
            <person name="Kauserud H."/>
        </authorList>
    </citation>
    <scope>NUCLEOTIDE SEQUENCE</scope>
    <source>
        <strain evidence="1">CBHHK182m</strain>
    </source>
</reference>
<dbReference type="AlphaFoldDB" id="A0AAD7KGN8"/>
<dbReference type="Proteomes" id="UP001215598">
    <property type="component" value="Unassembled WGS sequence"/>
</dbReference>
<name>A0AAD7KGN8_9AGAR</name>
<comment type="caution">
    <text evidence="1">The sequence shown here is derived from an EMBL/GenBank/DDBJ whole genome shotgun (WGS) entry which is preliminary data.</text>
</comment>
<organism evidence="1 2">
    <name type="scientific">Mycena metata</name>
    <dbReference type="NCBI Taxonomy" id="1033252"/>
    <lineage>
        <taxon>Eukaryota</taxon>
        <taxon>Fungi</taxon>
        <taxon>Dikarya</taxon>
        <taxon>Basidiomycota</taxon>
        <taxon>Agaricomycotina</taxon>
        <taxon>Agaricomycetes</taxon>
        <taxon>Agaricomycetidae</taxon>
        <taxon>Agaricales</taxon>
        <taxon>Marasmiineae</taxon>
        <taxon>Mycenaceae</taxon>
        <taxon>Mycena</taxon>
    </lineage>
</organism>
<dbReference type="EMBL" id="JARKIB010000002">
    <property type="protein sequence ID" value="KAJ7784307.1"/>
    <property type="molecule type" value="Genomic_DNA"/>
</dbReference>
<evidence type="ECO:0000313" key="2">
    <source>
        <dbReference type="Proteomes" id="UP001215598"/>
    </source>
</evidence>
<proteinExistence type="predicted"/>
<sequence length="113" mass="12034">MSLPPLVLPRLVPHLFPSQPAKTEPDATAELHAAVVRLRLATVETEKAAEKARRATEKVERTVKFSLYALSVMLAVEAAAVGFSTGGSIFGRLEPPAFSSYVEVAAVGFAAKK</sequence>
<keyword evidence="2" id="KW-1185">Reference proteome</keyword>
<accession>A0AAD7KGN8</accession>